<proteinExistence type="predicted"/>
<feature type="domain" description="SANT" evidence="2">
    <location>
        <begin position="244"/>
        <end position="295"/>
    </location>
</feature>
<organism evidence="3 4">
    <name type="scientific">Lachancea dasiensis</name>
    <dbReference type="NCBI Taxonomy" id="1072105"/>
    <lineage>
        <taxon>Eukaryota</taxon>
        <taxon>Fungi</taxon>
        <taxon>Dikarya</taxon>
        <taxon>Ascomycota</taxon>
        <taxon>Saccharomycotina</taxon>
        <taxon>Saccharomycetes</taxon>
        <taxon>Saccharomycetales</taxon>
        <taxon>Saccharomycetaceae</taxon>
        <taxon>Lachancea</taxon>
    </lineage>
</organism>
<dbReference type="InterPro" id="IPR017884">
    <property type="entry name" value="SANT_dom"/>
</dbReference>
<feature type="compositionally biased region" description="Basic and acidic residues" evidence="1">
    <location>
        <begin position="348"/>
        <end position="369"/>
    </location>
</feature>
<evidence type="ECO:0000313" key="3">
    <source>
        <dbReference type="EMBL" id="SCU88565.1"/>
    </source>
</evidence>
<dbReference type="EMBL" id="LT598455">
    <property type="protein sequence ID" value="SCU88565.1"/>
    <property type="molecule type" value="Genomic_DNA"/>
</dbReference>
<feature type="compositionally biased region" description="Polar residues" evidence="1">
    <location>
        <begin position="1"/>
        <end position="12"/>
    </location>
</feature>
<dbReference type="PANTHER" id="PTHR22929">
    <property type="entry name" value="RNA POLYMERASE III TRANSCRIPTION INITIATION FACTOR B"/>
    <property type="match status" value="1"/>
</dbReference>
<protein>
    <submittedName>
        <fullName evidence="3">LADA_0E10902g1_1</fullName>
    </submittedName>
</protein>
<evidence type="ECO:0000313" key="4">
    <source>
        <dbReference type="Proteomes" id="UP000190274"/>
    </source>
</evidence>
<dbReference type="GO" id="GO:0006359">
    <property type="term" value="P:regulation of transcription by RNA polymerase III"/>
    <property type="evidence" value="ECO:0007669"/>
    <property type="project" value="EnsemblFungi"/>
</dbReference>
<dbReference type="GO" id="GO:0000126">
    <property type="term" value="C:transcription factor TFIIIB complex"/>
    <property type="evidence" value="ECO:0007669"/>
    <property type="project" value="EnsemblFungi"/>
</dbReference>
<dbReference type="Pfam" id="PF15963">
    <property type="entry name" value="Myb_DNA-bind_7"/>
    <property type="match status" value="1"/>
</dbReference>
<dbReference type="FunFam" id="1.10.10.60:FF:000466">
    <property type="entry name" value="Transcription factor TFIIIB subunit"/>
    <property type="match status" value="1"/>
</dbReference>
<feature type="region of interest" description="Disordered" evidence="1">
    <location>
        <begin position="1"/>
        <end position="62"/>
    </location>
</feature>
<dbReference type="GO" id="GO:0070898">
    <property type="term" value="P:RNA polymerase III preinitiation complex assembly"/>
    <property type="evidence" value="ECO:0007669"/>
    <property type="project" value="EnsemblFungi"/>
</dbReference>
<feature type="region of interest" description="Disordered" evidence="1">
    <location>
        <begin position="348"/>
        <end position="380"/>
    </location>
</feature>
<dbReference type="GO" id="GO:0001156">
    <property type="term" value="F:TFIIIC-class transcription factor complex binding"/>
    <property type="evidence" value="ECO:0007669"/>
    <property type="project" value="EnsemblFungi"/>
</dbReference>
<dbReference type="GO" id="GO:0001112">
    <property type="term" value="P:DNA-templated transcription open complex formation"/>
    <property type="evidence" value="ECO:0007669"/>
    <property type="project" value="EnsemblFungi"/>
</dbReference>
<dbReference type="Proteomes" id="UP000190274">
    <property type="component" value="Chromosome E"/>
</dbReference>
<dbReference type="CDD" id="cd00167">
    <property type="entry name" value="SANT"/>
    <property type="match status" value="1"/>
</dbReference>
<dbReference type="SUPFAM" id="SSF46689">
    <property type="entry name" value="Homeodomain-like"/>
    <property type="match status" value="1"/>
</dbReference>
<evidence type="ECO:0000256" key="1">
    <source>
        <dbReference type="SAM" id="MobiDB-lite"/>
    </source>
</evidence>
<reference evidence="4" key="1">
    <citation type="submission" date="2016-03" db="EMBL/GenBank/DDBJ databases">
        <authorList>
            <person name="Devillers H."/>
        </authorList>
    </citation>
    <scope>NUCLEOTIDE SEQUENCE [LARGE SCALE GENOMIC DNA]</scope>
</reference>
<dbReference type="InterPro" id="IPR039467">
    <property type="entry name" value="TFIIIB_B''_Myb"/>
</dbReference>
<name>A0A1G4JEA9_9SACH</name>
<dbReference type="InterPro" id="IPR009057">
    <property type="entry name" value="Homeodomain-like_sf"/>
</dbReference>
<evidence type="ECO:0000259" key="2">
    <source>
        <dbReference type="PROSITE" id="PS51293"/>
    </source>
</evidence>
<accession>A0A1G4JEA9</accession>
<dbReference type="AlphaFoldDB" id="A0A1G4JEA9"/>
<dbReference type="PROSITE" id="PS51293">
    <property type="entry name" value="SANT"/>
    <property type="match status" value="1"/>
</dbReference>
<dbReference type="STRING" id="1266660.A0A1G4JEA9"/>
<dbReference type="OrthoDB" id="272624at2759"/>
<dbReference type="Gene3D" id="1.20.58.1880">
    <property type="match status" value="1"/>
</dbReference>
<keyword evidence="4" id="KW-1185">Reference proteome</keyword>
<sequence>MSSISESDSSFQAIKKRRMSSRSSISRKTGSAQRISIVSHLNPVEDGTSSAGTDESSLKSEGVDDLFQRTDKLYEKYTIACANQIPKNIADGDSSRYLVDEDNFTIADLCKPNLPIGETSDNFQRAQEALKAKHQLRLQRRAMRLKAREHFKPLNELNKEEADRLLESRKKAAEDIMNADIPEPDRGHNAIQLRISQDGTFAVDEESTVVDRHKNATLEHAHKLRMDENPFENLFNSATYGRQQYTDPWTIDELMQFYKALSMWGTDFNLIAQMFPYRTRRQIKAKFVNEEKKNPVMIELALRSKLPPDFDQYCADIRKDLVSLEDFNHKLQSLQADHEEHLKQIELSKQSAKEEDLQTQKVKEMDNTHKKSSGGLRQDQLNAYRKTEVVLGTIDQMKRQRALEPDETDK</sequence>
<dbReference type="InterPro" id="IPR001005">
    <property type="entry name" value="SANT/Myb"/>
</dbReference>
<gene>
    <name evidence="3" type="ORF">LADA_0E10902G</name>
</gene>
<dbReference type="PANTHER" id="PTHR22929:SF0">
    <property type="entry name" value="TRANSCRIPTION FACTOR TFIIIB COMPONENT B'' HOMOLOG"/>
    <property type="match status" value="1"/>
</dbReference>
<dbReference type="SMART" id="SM00717">
    <property type="entry name" value="SANT"/>
    <property type="match status" value="1"/>
</dbReference>